<reference evidence="3" key="1">
    <citation type="journal article" date="2014" name="Int. J. Syst. Evol. Microbiol.">
        <title>Complete genome sequence of Corynebacterium casei LMG S-19264T (=DSM 44701T), isolated from a smear-ripened cheese.</title>
        <authorList>
            <consortium name="US DOE Joint Genome Institute (JGI-PGF)"/>
            <person name="Walter F."/>
            <person name="Albersmeier A."/>
            <person name="Kalinowski J."/>
            <person name="Ruckert C."/>
        </authorList>
    </citation>
    <scope>NUCLEOTIDE SEQUENCE</scope>
    <source>
        <strain evidence="3">CGMCC 4.7201</strain>
    </source>
</reference>
<dbReference type="PANTHER" id="PTHR35526">
    <property type="entry name" value="ANTI-SIGMA-F FACTOR RSBW-RELATED"/>
    <property type="match status" value="1"/>
</dbReference>
<keyword evidence="1" id="KW-0418">Kinase</keyword>
<dbReference type="Proteomes" id="UP000641932">
    <property type="component" value="Unassembled WGS sequence"/>
</dbReference>
<keyword evidence="4" id="KW-1185">Reference proteome</keyword>
<evidence type="ECO:0000313" key="3">
    <source>
        <dbReference type="EMBL" id="GGO81896.1"/>
    </source>
</evidence>
<feature type="domain" description="Histidine kinase/HSP90-like ATPase" evidence="2">
    <location>
        <begin position="16"/>
        <end position="128"/>
    </location>
</feature>
<protein>
    <recommendedName>
        <fullName evidence="2">Histidine kinase/HSP90-like ATPase domain-containing protein</fullName>
    </recommendedName>
</protein>
<proteinExistence type="predicted"/>
<evidence type="ECO:0000259" key="2">
    <source>
        <dbReference type="Pfam" id="PF13581"/>
    </source>
</evidence>
<gene>
    <name evidence="3" type="ORF">GCM10012280_07250</name>
</gene>
<keyword evidence="1" id="KW-0808">Transferase</keyword>
<dbReference type="Gene3D" id="3.30.565.10">
    <property type="entry name" value="Histidine kinase-like ATPase, C-terminal domain"/>
    <property type="match status" value="1"/>
</dbReference>
<keyword evidence="1" id="KW-0723">Serine/threonine-protein kinase</keyword>
<organism evidence="3 4">
    <name type="scientific">Wenjunlia tyrosinilytica</name>
    <dbReference type="NCBI Taxonomy" id="1544741"/>
    <lineage>
        <taxon>Bacteria</taxon>
        <taxon>Bacillati</taxon>
        <taxon>Actinomycetota</taxon>
        <taxon>Actinomycetes</taxon>
        <taxon>Kitasatosporales</taxon>
        <taxon>Streptomycetaceae</taxon>
        <taxon>Wenjunlia</taxon>
    </lineage>
</organism>
<dbReference type="CDD" id="cd16936">
    <property type="entry name" value="HATPase_RsbW-like"/>
    <property type="match status" value="1"/>
</dbReference>
<dbReference type="AlphaFoldDB" id="A0A918DSN6"/>
<dbReference type="SUPFAM" id="SSF55874">
    <property type="entry name" value="ATPase domain of HSP90 chaperone/DNA topoisomerase II/histidine kinase"/>
    <property type="match status" value="1"/>
</dbReference>
<dbReference type="InterPro" id="IPR050267">
    <property type="entry name" value="Anti-sigma-factor_SerPK"/>
</dbReference>
<reference evidence="3" key="2">
    <citation type="submission" date="2020-09" db="EMBL/GenBank/DDBJ databases">
        <authorList>
            <person name="Sun Q."/>
            <person name="Zhou Y."/>
        </authorList>
    </citation>
    <scope>NUCLEOTIDE SEQUENCE</scope>
    <source>
        <strain evidence="3">CGMCC 4.7201</strain>
    </source>
</reference>
<dbReference type="InterPro" id="IPR003594">
    <property type="entry name" value="HATPase_dom"/>
</dbReference>
<evidence type="ECO:0000256" key="1">
    <source>
        <dbReference type="ARBA" id="ARBA00022527"/>
    </source>
</evidence>
<accession>A0A918DSN6</accession>
<evidence type="ECO:0000313" key="4">
    <source>
        <dbReference type="Proteomes" id="UP000641932"/>
    </source>
</evidence>
<dbReference type="Pfam" id="PF13581">
    <property type="entry name" value="HATPase_c_2"/>
    <property type="match status" value="1"/>
</dbReference>
<name>A0A918DSN6_9ACTN</name>
<dbReference type="InterPro" id="IPR036890">
    <property type="entry name" value="HATPase_C_sf"/>
</dbReference>
<comment type="caution">
    <text evidence="3">The sequence shown here is derived from an EMBL/GenBank/DDBJ whole genome shotgun (WGS) entry which is preliminary data.</text>
</comment>
<dbReference type="EMBL" id="BMMS01000002">
    <property type="protein sequence ID" value="GGO81896.1"/>
    <property type="molecule type" value="Genomic_DNA"/>
</dbReference>
<dbReference type="RefSeq" id="WP_229698123.1">
    <property type="nucleotide sequence ID" value="NZ_BMMS01000002.1"/>
</dbReference>
<sequence>MNPTPAPPQQHHLTLTAAPHAARHVRRLVRVYLVLWDMPELTDAVELAATELLANVFTHVPDGRCTVRLRRLDGGVRVEVHDSCAEMPVARRAGLMDESGRGLAMIAAITSAWGVEPDPGGGGKCVWFEVGA</sequence>
<dbReference type="PANTHER" id="PTHR35526:SF3">
    <property type="entry name" value="ANTI-SIGMA-F FACTOR RSBW"/>
    <property type="match status" value="1"/>
</dbReference>
<dbReference type="GO" id="GO:0004674">
    <property type="term" value="F:protein serine/threonine kinase activity"/>
    <property type="evidence" value="ECO:0007669"/>
    <property type="project" value="UniProtKB-KW"/>
</dbReference>